<dbReference type="GO" id="GO:0019843">
    <property type="term" value="F:rRNA binding"/>
    <property type="evidence" value="ECO:0007669"/>
    <property type="project" value="UniProtKB-UniRule"/>
</dbReference>
<proteinExistence type="inferred from homology"/>
<evidence type="ECO:0000256" key="1">
    <source>
        <dbReference type="ARBA" id="ARBA00022980"/>
    </source>
</evidence>
<evidence type="ECO:0000256" key="3">
    <source>
        <dbReference type="ARBA" id="ARBA00035454"/>
    </source>
</evidence>
<dbReference type="OrthoDB" id="9805007at2"/>
<dbReference type="PANTHER" id="PTHR11655:SF14">
    <property type="entry name" value="LARGE RIBOSOMAL SUBUNIT PROTEIN UL6M"/>
    <property type="match status" value="1"/>
</dbReference>
<dbReference type="InterPro" id="IPR019906">
    <property type="entry name" value="Ribosomal_uL6_bac-type"/>
</dbReference>
<dbReference type="RefSeq" id="WP_045808853.1">
    <property type="nucleotide sequence ID" value="NZ_LANX01000001.1"/>
</dbReference>
<evidence type="ECO:0000256" key="2">
    <source>
        <dbReference type="ARBA" id="ARBA00023274"/>
    </source>
</evidence>
<keyword evidence="2 5" id="KW-0687">Ribonucleoprotein</keyword>
<name>A0A0F3NQ91_9RICK</name>
<keyword evidence="1 5" id="KW-0689">Ribosomal protein</keyword>
<dbReference type="InterPro" id="IPR000702">
    <property type="entry name" value="Ribosomal_uL6-like"/>
</dbReference>
<feature type="domain" description="Large ribosomal subunit protein uL6 alpha-beta" evidence="7">
    <location>
        <begin position="11"/>
        <end position="82"/>
    </location>
</feature>
<reference evidence="8 9" key="1">
    <citation type="submission" date="2015-02" db="EMBL/GenBank/DDBJ databases">
        <title>Genome Sequencing of Rickettsiales.</title>
        <authorList>
            <person name="Daugherty S.C."/>
            <person name="Su Q."/>
            <person name="Abolude K."/>
            <person name="Beier-Sexton M."/>
            <person name="Carlyon J.A."/>
            <person name="Carter R."/>
            <person name="Day N.P."/>
            <person name="Dumler S.J."/>
            <person name="Dyachenko V."/>
            <person name="Godinez A."/>
            <person name="Kurtti T.J."/>
            <person name="Lichay M."/>
            <person name="Mullins K.E."/>
            <person name="Ott S."/>
            <person name="Pappas-Brown V."/>
            <person name="Paris D.H."/>
            <person name="Patel P."/>
            <person name="Richards A.L."/>
            <person name="Sadzewicz L."/>
            <person name="Sears K."/>
            <person name="Seidman D."/>
            <person name="Sengamalay N."/>
            <person name="Stenos J."/>
            <person name="Tallon L.J."/>
            <person name="Vincent G."/>
            <person name="Fraser C.M."/>
            <person name="Munderloh U."/>
            <person name="Dunning-Hotopp J.C."/>
        </authorList>
    </citation>
    <scope>NUCLEOTIDE SEQUENCE [LARGE SCALE GENOMIC DNA]</scope>
    <source>
        <strain evidence="8 9">RAC413</strain>
    </source>
</reference>
<feature type="domain" description="Large ribosomal subunit protein uL6 alpha-beta" evidence="7">
    <location>
        <begin position="91"/>
        <end position="163"/>
    </location>
</feature>
<dbReference type="InterPro" id="IPR020040">
    <property type="entry name" value="Ribosomal_uL6_a/b-dom"/>
</dbReference>
<dbReference type="Proteomes" id="UP000033562">
    <property type="component" value="Unassembled WGS sequence"/>
</dbReference>
<comment type="caution">
    <text evidence="8">The sequence shown here is derived from an EMBL/GenBank/DDBJ whole genome shotgun (WGS) entry which is preliminary data.</text>
</comment>
<dbReference type="Gene3D" id="3.90.930.12">
    <property type="entry name" value="Ribosomal protein L6, alpha-beta domain"/>
    <property type="match status" value="2"/>
</dbReference>
<comment type="similarity">
    <text evidence="5">Belongs to the universal ribosomal protein uL6 family.</text>
</comment>
<evidence type="ECO:0000313" key="8">
    <source>
        <dbReference type="EMBL" id="KJV69049.1"/>
    </source>
</evidence>
<dbReference type="GO" id="GO:0002181">
    <property type="term" value="P:cytoplasmic translation"/>
    <property type="evidence" value="ECO:0007669"/>
    <property type="project" value="TreeGrafter"/>
</dbReference>
<keyword evidence="6" id="KW-0699">rRNA-binding</keyword>
<dbReference type="EMBL" id="LANX01000001">
    <property type="protein sequence ID" value="KJV69049.1"/>
    <property type="molecule type" value="Genomic_DNA"/>
</dbReference>
<organism evidence="8 9">
    <name type="scientific">Candidatus Neoehrlichia procyonis str. RAC413</name>
    <dbReference type="NCBI Taxonomy" id="1359163"/>
    <lineage>
        <taxon>Bacteria</taxon>
        <taxon>Pseudomonadati</taxon>
        <taxon>Pseudomonadota</taxon>
        <taxon>Alphaproteobacteria</taxon>
        <taxon>Rickettsiales</taxon>
        <taxon>Anaplasmataceae</taxon>
        <taxon>Candidatus Neoehrlichia</taxon>
    </lineage>
</organism>
<evidence type="ECO:0000259" key="7">
    <source>
        <dbReference type="Pfam" id="PF00347"/>
    </source>
</evidence>
<dbReference type="AlphaFoldDB" id="A0A0F3NQ91"/>
<dbReference type="SUPFAM" id="SSF56053">
    <property type="entry name" value="Ribosomal protein L6"/>
    <property type="match status" value="2"/>
</dbReference>
<evidence type="ECO:0000313" key="9">
    <source>
        <dbReference type="Proteomes" id="UP000033562"/>
    </source>
</evidence>
<dbReference type="PANTHER" id="PTHR11655">
    <property type="entry name" value="60S/50S RIBOSOMAL PROTEIN L6/L9"/>
    <property type="match status" value="1"/>
</dbReference>
<accession>A0A0F3NQ91</accession>
<dbReference type="PRINTS" id="PR00059">
    <property type="entry name" value="RIBOSOMALL6"/>
</dbReference>
<evidence type="ECO:0000256" key="5">
    <source>
        <dbReference type="RuleBase" id="RU003869"/>
    </source>
</evidence>
<dbReference type="STRING" id="1359163.NLO413_0423"/>
<dbReference type="InterPro" id="IPR036789">
    <property type="entry name" value="Ribosomal_uL6-like_a/b-dom_sf"/>
</dbReference>
<dbReference type="GO" id="GO:0003735">
    <property type="term" value="F:structural constituent of ribosome"/>
    <property type="evidence" value="ECO:0007669"/>
    <property type="project" value="UniProtKB-UniRule"/>
</dbReference>
<dbReference type="Pfam" id="PF00347">
    <property type="entry name" value="Ribosomal_L6"/>
    <property type="match status" value="2"/>
</dbReference>
<dbReference type="GO" id="GO:0022625">
    <property type="term" value="C:cytosolic large ribosomal subunit"/>
    <property type="evidence" value="ECO:0007669"/>
    <property type="project" value="UniProtKB-UniRule"/>
</dbReference>
<dbReference type="NCBIfam" id="TIGR03654">
    <property type="entry name" value="L6_bact"/>
    <property type="match status" value="1"/>
</dbReference>
<comment type="function">
    <text evidence="6">This protein binds to the 23S rRNA, and is important in its secondary structure. It is located near the subunit interface in the base of the L7/L12 stalk, and near the tRNA binding site of the peptidyltransferase center.</text>
</comment>
<dbReference type="PIRSF" id="PIRSF002162">
    <property type="entry name" value="Ribosomal_L6"/>
    <property type="match status" value="1"/>
</dbReference>
<evidence type="ECO:0000256" key="6">
    <source>
        <dbReference type="RuleBase" id="RU003870"/>
    </source>
</evidence>
<gene>
    <name evidence="8" type="primary">rplF</name>
    <name evidence="8" type="ORF">NLO413_0423</name>
</gene>
<evidence type="ECO:0000256" key="4">
    <source>
        <dbReference type="NCBIfam" id="TIGR03654"/>
    </source>
</evidence>
<keyword evidence="9" id="KW-1185">Reference proteome</keyword>
<protein>
    <recommendedName>
        <fullName evidence="3 4">50S ribosomal protein L6</fullName>
    </recommendedName>
</protein>
<keyword evidence="6" id="KW-0694">RNA-binding</keyword>
<sequence>MSRIGSMPIIIPQNISVELLENNVTVSSSKGSSSFILNYGIECKIQDGKLFLINNKKLAKSKAMWGTYRSCINNLIQGYSQGFCAELEVKGVGYKVENYNDKSLLVSVGYSHGIIYSVPDDIDVKCVKSTQILINGISKERVSMLASEICSLRKYNVYKGKGIFIKGKVMRRKEINKKK</sequence>